<comment type="caution">
    <text evidence="1">The sequence shown here is derived from an EMBL/GenBank/DDBJ whole genome shotgun (WGS) entry which is preliminary data.</text>
</comment>
<proteinExistence type="predicted"/>
<accession>A0A9W6TV47</accession>
<organism evidence="1 2">
    <name type="scientific">Phytophthora lilii</name>
    <dbReference type="NCBI Taxonomy" id="2077276"/>
    <lineage>
        <taxon>Eukaryota</taxon>
        <taxon>Sar</taxon>
        <taxon>Stramenopiles</taxon>
        <taxon>Oomycota</taxon>
        <taxon>Peronosporomycetes</taxon>
        <taxon>Peronosporales</taxon>
        <taxon>Peronosporaceae</taxon>
        <taxon>Phytophthora</taxon>
    </lineage>
</organism>
<evidence type="ECO:0000313" key="2">
    <source>
        <dbReference type="Proteomes" id="UP001165083"/>
    </source>
</evidence>
<gene>
    <name evidence="1" type="ORF">Plil01_000800500</name>
</gene>
<evidence type="ECO:0000313" key="1">
    <source>
        <dbReference type="EMBL" id="GMF20569.1"/>
    </source>
</evidence>
<name>A0A9W6TV47_9STRA</name>
<dbReference type="EMBL" id="BSXW01000380">
    <property type="protein sequence ID" value="GMF20569.1"/>
    <property type="molecule type" value="Genomic_DNA"/>
</dbReference>
<sequence length="95" mass="10375">MRQGQLNHKAISVWAAKPGVEYVLCVKFDRTFVNAEYKLYDIGVRPLVLLDPLPIVNPTAVIQLDGRQLFSIPAGGALPVGFPAALDVDLYTPLV</sequence>
<dbReference type="AlphaFoldDB" id="A0A9W6TV47"/>
<dbReference type="Proteomes" id="UP001165083">
    <property type="component" value="Unassembled WGS sequence"/>
</dbReference>
<keyword evidence="2" id="KW-1185">Reference proteome</keyword>
<reference evidence="1" key="1">
    <citation type="submission" date="2023-04" db="EMBL/GenBank/DDBJ databases">
        <title>Phytophthora lilii NBRC 32176.</title>
        <authorList>
            <person name="Ichikawa N."/>
            <person name="Sato H."/>
            <person name="Tonouchi N."/>
        </authorList>
    </citation>
    <scope>NUCLEOTIDE SEQUENCE</scope>
    <source>
        <strain evidence="1">NBRC 32176</strain>
    </source>
</reference>
<protein>
    <submittedName>
        <fullName evidence="1">Unnamed protein product</fullName>
    </submittedName>
</protein>
<dbReference type="OrthoDB" id="96709at2759"/>